<name>A0A8H4WRA5_9HYPO</name>
<dbReference type="Proteomes" id="UP000604273">
    <property type="component" value="Unassembled WGS sequence"/>
</dbReference>
<organism evidence="1 2">
    <name type="scientific">Fusarium gaditjirri</name>
    <dbReference type="NCBI Taxonomy" id="282569"/>
    <lineage>
        <taxon>Eukaryota</taxon>
        <taxon>Fungi</taxon>
        <taxon>Dikarya</taxon>
        <taxon>Ascomycota</taxon>
        <taxon>Pezizomycotina</taxon>
        <taxon>Sordariomycetes</taxon>
        <taxon>Hypocreomycetidae</taxon>
        <taxon>Hypocreales</taxon>
        <taxon>Nectriaceae</taxon>
        <taxon>Fusarium</taxon>
        <taxon>Fusarium nisikadoi species complex</taxon>
    </lineage>
</organism>
<dbReference type="SUPFAM" id="SSF51735">
    <property type="entry name" value="NAD(P)-binding Rossmann-fold domains"/>
    <property type="match status" value="1"/>
</dbReference>
<proteinExistence type="predicted"/>
<evidence type="ECO:0000313" key="1">
    <source>
        <dbReference type="EMBL" id="KAF4946939.1"/>
    </source>
</evidence>
<gene>
    <name evidence="1" type="ORF">FGADI_10790</name>
</gene>
<reference evidence="1" key="2">
    <citation type="submission" date="2020-05" db="EMBL/GenBank/DDBJ databases">
        <authorList>
            <person name="Kim H.-S."/>
            <person name="Proctor R.H."/>
            <person name="Brown D.W."/>
        </authorList>
    </citation>
    <scope>NUCLEOTIDE SEQUENCE</scope>
    <source>
        <strain evidence="1">NRRL 45417</strain>
    </source>
</reference>
<evidence type="ECO:0008006" key="3">
    <source>
        <dbReference type="Google" id="ProtNLM"/>
    </source>
</evidence>
<dbReference type="InterPro" id="IPR036291">
    <property type="entry name" value="NAD(P)-bd_dom_sf"/>
</dbReference>
<reference evidence="1" key="1">
    <citation type="journal article" date="2020" name="BMC Genomics">
        <title>Correction to: Identification and distribution of gene clusters required for synthesis of sphingolipid metabolism inhibitors in diverse species of the filamentous fungus Fusarium.</title>
        <authorList>
            <person name="Kim H.S."/>
            <person name="Lohmar J.M."/>
            <person name="Busman M."/>
            <person name="Brown D.W."/>
            <person name="Naumann T.A."/>
            <person name="Divon H.H."/>
            <person name="Lysoe E."/>
            <person name="Uhlig S."/>
            <person name="Proctor R.H."/>
        </authorList>
    </citation>
    <scope>NUCLEOTIDE SEQUENCE</scope>
    <source>
        <strain evidence="1">NRRL 45417</strain>
    </source>
</reference>
<dbReference type="Gene3D" id="3.40.50.720">
    <property type="entry name" value="NAD(P)-binding Rossmann-like Domain"/>
    <property type="match status" value="1"/>
</dbReference>
<protein>
    <recommendedName>
        <fullName evidence="3">NmrA-like domain-containing protein</fullName>
    </recommendedName>
</protein>
<accession>A0A8H4WRA5</accession>
<dbReference type="EMBL" id="JABFAI010000301">
    <property type="protein sequence ID" value="KAF4946939.1"/>
    <property type="molecule type" value="Genomic_DNA"/>
</dbReference>
<comment type="caution">
    <text evidence="1">The sequence shown here is derived from an EMBL/GenBank/DDBJ whole genome shotgun (WGS) entry which is preliminary data.</text>
</comment>
<dbReference type="OrthoDB" id="5094908at2759"/>
<dbReference type="AlphaFoldDB" id="A0A8H4WRA5"/>
<evidence type="ECO:0000313" key="2">
    <source>
        <dbReference type="Proteomes" id="UP000604273"/>
    </source>
</evidence>
<sequence length="327" mass="36578">MYLFLAFQLSSRIHEDALAHYRVRKDSRSYPACLSYAGFVYGLNLSFGQLKGYRVRGMTRDTESPGAISCREKNPEVEIVQASLEDAESLYQAFRGASATLTPTYYWIIIAVSREAAGRITLERIVFSALPDPQNYPLAYHFASRASYLYIGVYLDSFFSKSYLTVGGRHLIGPQKQVDGSFLFRRVARPPYHALPMIYAKTDLDTLVEALIGRAPPGTHLLDGQPLTREEFAMKWGNALGVRVKWEGTGVEEMVSEFPESARSFVRTDSHSAAFVTEHEFDGGLGAKWPSELGVQSGELIDVEQWVKEGVMLKNLAAIYFLCAEVL</sequence>
<keyword evidence="2" id="KW-1185">Reference proteome</keyword>